<dbReference type="STRING" id="913774.A0A0C3C8P3"/>
<dbReference type="Gene3D" id="4.10.240.10">
    <property type="entry name" value="Zn(2)-C6 fungal-type DNA-binding domain"/>
    <property type="match status" value="1"/>
</dbReference>
<dbReference type="InterPro" id="IPR001138">
    <property type="entry name" value="Zn2Cys6_DnaBD"/>
</dbReference>
<evidence type="ECO:0000256" key="1">
    <source>
        <dbReference type="ARBA" id="ARBA00023242"/>
    </source>
</evidence>
<keyword evidence="1" id="KW-0539">Nucleus</keyword>
<protein>
    <recommendedName>
        <fullName evidence="2">Zn(2)-C6 fungal-type domain-containing protein</fullName>
    </recommendedName>
</protein>
<dbReference type="CDD" id="cd00067">
    <property type="entry name" value="GAL4"/>
    <property type="match status" value="1"/>
</dbReference>
<dbReference type="PROSITE" id="PS00463">
    <property type="entry name" value="ZN2_CY6_FUNGAL_1"/>
    <property type="match status" value="1"/>
</dbReference>
<dbReference type="Pfam" id="PF00172">
    <property type="entry name" value="Zn_clus"/>
    <property type="match status" value="1"/>
</dbReference>
<dbReference type="GO" id="GO:0008270">
    <property type="term" value="F:zinc ion binding"/>
    <property type="evidence" value="ECO:0007669"/>
    <property type="project" value="InterPro"/>
</dbReference>
<name>A0A0C3C8P3_OIDMZ</name>
<dbReference type="InterPro" id="IPR036864">
    <property type="entry name" value="Zn2-C6_fun-type_DNA-bd_sf"/>
</dbReference>
<dbReference type="InterPro" id="IPR053157">
    <property type="entry name" value="Sterol_Uptake_Regulator"/>
</dbReference>
<dbReference type="InParanoid" id="A0A0C3C8P3"/>
<reference evidence="4" key="2">
    <citation type="submission" date="2015-01" db="EMBL/GenBank/DDBJ databases">
        <title>Evolutionary Origins and Diversification of the Mycorrhizal Mutualists.</title>
        <authorList>
            <consortium name="DOE Joint Genome Institute"/>
            <consortium name="Mycorrhizal Genomics Consortium"/>
            <person name="Kohler A."/>
            <person name="Kuo A."/>
            <person name="Nagy L.G."/>
            <person name="Floudas D."/>
            <person name="Copeland A."/>
            <person name="Barry K.W."/>
            <person name="Cichocki N."/>
            <person name="Veneault-Fourrey C."/>
            <person name="LaButti K."/>
            <person name="Lindquist E.A."/>
            <person name="Lipzen A."/>
            <person name="Lundell T."/>
            <person name="Morin E."/>
            <person name="Murat C."/>
            <person name="Riley R."/>
            <person name="Ohm R."/>
            <person name="Sun H."/>
            <person name="Tunlid A."/>
            <person name="Henrissat B."/>
            <person name="Grigoriev I.V."/>
            <person name="Hibbett D.S."/>
            <person name="Martin F."/>
        </authorList>
    </citation>
    <scope>NUCLEOTIDE SEQUENCE [LARGE SCALE GENOMIC DNA]</scope>
    <source>
        <strain evidence="4">Zn</strain>
    </source>
</reference>
<dbReference type="SMART" id="SM00066">
    <property type="entry name" value="GAL4"/>
    <property type="match status" value="1"/>
</dbReference>
<dbReference type="GO" id="GO:0001228">
    <property type="term" value="F:DNA-binding transcription activator activity, RNA polymerase II-specific"/>
    <property type="evidence" value="ECO:0007669"/>
    <property type="project" value="TreeGrafter"/>
</dbReference>
<accession>A0A0C3C8P3</accession>
<feature type="domain" description="Zn(2)-C6 fungal-type" evidence="2">
    <location>
        <begin position="65"/>
        <end position="95"/>
    </location>
</feature>
<dbReference type="Proteomes" id="UP000054321">
    <property type="component" value="Unassembled WGS sequence"/>
</dbReference>
<dbReference type="PANTHER" id="PTHR47784:SF5">
    <property type="entry name" value="STEROL UPTAKE CONTROL PROTEIN 2"/>
    <property type="match status" value="1"/>
</dbReference>
<gene>
    <name evidence="3" type="ORF">OIDMADRAFT_183864</name>
</gene>
<reference evidence="3 4" key="1">
    <citation type="submission" date="2014-04" db="EMBL/GenBank/DDBJ databases">
        <authorList>
            <consortium name="DOE Joint Genome Institute"/>
            <person name="Kuo A."/>
            <person name="Martino E."/>
            <person name="Perotto S."/>
            <person name="Kohler A."/>
            <person name="Nagy L.G."/>
            <person name="Floudas D."/>
            <person name="Copeland A."/>
            <person name="Barry K.W."/>
            <person name="Cichocki N."/>
            <person name="Veneault-Fourrey C."/>
            <person name="LaButti K."/>
            <person name="Lindquist E.A."/>
            <person name="Lipzen A."/>
            <person name="Lundell T."/>
            <person name="Morin E."/>
            <person name="Murat C."/>
            <person name="Sun H."/>
            <person name="Tunlid A."/>
            <person name="Henrissat B."/>
            <person name="Grigoriev I.V."/>
            <person name="Hibbett D.S."/>
            <person name="Martin F."/>
            <person name="Nordberg H.P."/>
            <person name="Cantor M.N."/>
            <person name="Hua S.X."/>
        </authorList>
    </citation>
    <scope>NUCLEOTIDE SEQUENCE [LARGE SCALE GENOMIC DNA]</scope>
    <source>
        <strain evidence="3 4">Zn</strain>
    </source>
</reference>
<evidence type="ECO:0000313" key="4">
    <source>
        <dbReference type="Proteomes" id="UP000054321"/>
    </source>
</evidence>
<dbReference type="AlphaFoldDB" id="A0A0C3C8P3"/>
<dbReference type="HOGENOM" id="CLU_024934_5_2_1"/>
<keyword evidence="4" id="KW-1185">Reference proteome</keyword>
<dbReference type="EMBL" id="KN832887">
    <property type="protein sequence ID" value="KIM95268.1"/>
    <property type="molecule type" value="Genomic_DNA"/>
</dbReference>
<proteinExistence type="predicted"/>
<evidence type="ECO:0000259" key="2">
    <source>
        <dbReference type="PROSITE" id="PS50048"/>
    </source>
</evidence>
<sequence>MTITASLYRTYPYRPHGQESAQKSQPRYCLTVGMSGNSMLQSDAMSLSLSSIRNSRRYHHKSRRGCASCKKKRTKCDEAKPSCGNCIKSQTTCSFISLVPAFRAPGISSYAENAGTIPQGSSAFAWLPFQPAPFPYCRPNTRDLEIWHHYRADTATSLSNERSIRKLFQVDLLELSASFPFLGHGIMSIAYSHLALLPGQQEAYEKLMAESSWHLSVALPYYSWAIGNITQDNCSVLFAFATLMVLHTYMNASEDFEVLLSAETDANGQLQRQQSLSHIITRLIRNIRGIFFVFFRFQKWITTGTLLSMVQRHTSPILTGPQISWNTCEDERLSEIELLWQKDSAISQRSSRALSEALIHLRGAFKLVIQLTVLSNPESAAAEADLGEIHRHLLFGRLDDLPSAFTWLVSISPKYLSLLEQLDPFAVAVLAHYAILLDRACSRTWWIRNLPSQLVATALLVLGEERRSWIEWPIRVVGLEVLKG</sequence>
<dbReference type="PROSITE" id="PS50048">
    <property type="entry name" value="ZN2_CY6_FUNGAL_2"/>
    <property type="match status" value="1"/>
</dbReference>
<dbReference type="PANTHER" id="PTHR47784">
    <property type="entry name" value="STEROL UPTAKE CONTROL PROTEIN 2"/>
    <property type="match status" value="1"/>
</dbReference>
<evidence type="ECO:0000313" key="3">
    <source>
        <dbReference type="EMBL" id="KIM95268.1"/>
    </source>
</evidence>
<dbReference type="SUPFAM" id="SSF57701">
    <property type="entry name" value="Zn2/Cys6 DNA-binding domain"/>
    <property type="match status" value="1"/>
</dbReference>
<dbReference type="OrthoDB" id="5350673at2759"/>
<organism evidence="3 4">
    <name type="scientific">Oidiodendron maius (strain Zn)</name>
    <dbReference type="NCBI Taxonomy" id="913774"/>
    <lineage>
        <taxon>Eukaryota</taxon>
        <taxon>Fungi</taxon>
        <taxon>Dikarya</taxon>
        <taxon>Ascomycota</taxon>
        <taxon>Pezizomycotina</taxon>
        <taxon>Leotiomycetes</taxon>
        <taxon>Leotiomycetes incertae sedis</taxon>
        <taxon>Myxotrichaceae</taxon>
        <taxon>Oidiodendron</taxon>
    </lineage>
</organism>